<evidence type="ECO:0000256" key="4">
    <source>
        <dbReference type="ARBA" id="ARBA00022676"/>
    </source>
</evidence>
<evidence type="ECO:0000259" key="10">
    <source>
        <dbReference type="Pfam" id="PF00535"/>
    </source>
</evidence>
<keyword evidence="5 11" id="KW-0808">Transferase</keyword>
<evidence type="ECO:0000256" key="8">
    <source>
        <dbReference type="ARBA" id="ARBA00023136"/>
    </source>
</evidence>
<evidence type="ECO:0000313" key="12">
    <source>
        <dbReference type="Proteomes" id="UP001595945"/>
    </source>
</evidence>
<dbReference type="Pfam" id="PF00535">
    <property type="entry name" value="Glycos_transf_2"/>
    <property type="match status" value="1"/>
</dbReference>
<dbReference type="Proteomes" id="UP001595945">
    <property type="component" value="Unassembled WGS sequence"/>
</dbReference>
<feature type="transmembrane region" description="Helical" evidence="9">
    <location>
        <begin position="258"/>
        <end position="279"/>
    </location>
</feature>
<dbReference type="CDD" id="cd00761">
    <property type="entry name" value="Glyco_tranf_GTA_type"/>
    <property type="match status" value="1"/>
</dbReference>
<comment type="pathway">
    <text evidence="3">Sphingolipid metabolism.</text>
</comment>
<comment type="pathway">
    <text evidence="2">Lipid metabolism; sphingolipid metabolism.</text>
</comment>
<dbReference type="RefSeq" id="WP_254270670.1">
    <property type="nucleotide sequence ID" value="NZ_CP100402.1"/>
</dbReference>
<dbReference type="GO" id="GO:0016020">
    <property type="term" value="C:membrane"/>
    <property type="evidence" value="ECO:0007669"/>
    <property type="project" value="UniProtKB-SubCell"/>
</dbReference>
<dbReference type="GO" id="GO:0008120">
    <property type="term" value="F:ceramide glucosyltransferase activity"/>
    <property type="evidence" value="ECO:0007669"/>
    <property type="project" value="UniProtKB-ARBA"/>
</dbReference>
<protein>
    <submittedName>
        <fullName evidence="11">Glycosyltransferase</fullName>
        <ecNumber evidence="11">2.4.-.-</ecNumber>
    </submittedName>
</protein>
<evidence type="ECO:0000256" key="5">
    <source>
        <dbReference type="ARBA" id="ARBA00022679"/>
    </source>
</evidence>
<keyword evidence="4 11" id="KW-0328">Glycosyltransferase</keyword>
<dbReference type="AlphaFoldDB" id="A0ABD5Q8G6"/>
<feature type="domain" description="Glycosyltransferase 2-like" evidence="10">
    <location>
        <begin position="17"/>
        <end position="109"/>
    </location>
</feature>
<dbReference type="InterPro" id="IPR001173">
    <property type="entry name" value="Glyco_trans_2-like"/>
</dbReference>
<comment type="caution">
    <text evidence="11">The sequence shown here is derived from an EMBL/GenBank/DDBJ whole genome shotgun (WGS) entry which is preliminary data.</text>
</comment>
<dbReference type="PANTHER" id="PTHR12726:SF0">
    <property type="entry name" value="CERAMIDE GLUCOSYLTRANSFERASE"/>
    <property type="match status" value="1"/>
</dbReference>
<evidence type="ECO:0000256" key="2">
    <source>
        <dbReference type="ARBA" id="ARBA00004760"/>
    </source>
</evidence>
<keyword evidence="6 9" id="KW-0812">Transmembrane</keyword>
<accession>A0ABD5Q8G6</accession>
<evidence type="ECO:0000256" key="9">
    <source>
        <dbReference type="SAM" id="Phobius"/>
    </source>
</evidence>
<keyword evidence="7 9" id="KW-1133">Transmembrane helix</keyword>
<comment type="subcellular location">
    <subcellularLocation>
        <location evidence="1">Membrane</location>
        <topology evidence="1">Multi-pass membrane protein</topology>
    </subcellularLocation>
</comment>
<organism evidence="11 12">
    <name type="scientific">Halorussus aquaticus</name>
    <dbReference type="NCBI Taxonomy" id="2953748"/>
    <lineage>
        <taxon>Archaea</taxon>
        <taxon>Methanobacteriati</taxon>
        <taxon>Methanobacteriota</taxon>
        <taxon>Stenosarchaea group</taxon>
        <taxon>Halobacteria</taxon>
        <taxon>Halobacteriales</taxon>
        <taxon>Haladaptataceae</taxon>
        <taxon>Halorussus</taxon>
    </lineage>
</organism>
<dbReference type="Gene3D" id="3.90.550.10">
    <property type="entry name" value="Spore Coat Polysaccharide Biosynthesis Protein SpsA, Chain A"/>
    <property type="match status" value="1"/>
</dbReference>
<dbReference type="GeneID" id="73047442"/>
<dbReference type="SUPFAM" id="SSF53448">
    <property type="entry name" value="Nucleotide-diphospho-sugar transferases"/>
    <property type="match status" value="1"/>
</dbReference>
<reference evidence="11 12" key="1">
    <citation type="journal article" date="2019" name="Int. J. Syst. Evol. Microbiol.">
        <title>The Global Catalogue of Microorganisms (GCM) 10K type strain sequencing project: providing services to taxonomists for standard genome sequencing and annotation.</title>
        <authorList>
            <consortium name="The Broad Institute Genomics Platform"/>
            <consortium name="The Broad Institute Genome Sequencing Center for Infectious Disease"/>
            <person name="Wu L."/>
            <person name="Ma J."/>
        </authorList>
    </citation>
    <scope>NUCLEOTIDE SEQUENCE [LARGE SCALE GENOMIC DNA]</scope>
    <source>
        <strain evidence="11 12">XZYJ18</strain>
    </source>
</reference>
<dbReference type="EC" id="2.4.-.-" evidence="11"/>
<proteinExistence type="predicted"/>
<evidence type="ECO:0000256" key="1">
    <source>
        <dbReference type="ARBA" id="ARBA00004141"/>
    </source>
</evidence>
<feature type="transmembrane region" description="Helical" evidence="9">
    <location>
        <begin position="218"/>
        <end position="238"/>
    </location>
</feature>
<name>A0ABD5Q8G6_9EURY</name>
<evidence type="ECO:0000256" key="6">
    <source>
        <dbReference type="ARBA" id="ARBA00022692"/>
    </source>
</evidence>
<evidence type="ECO:0000313" key="11">
    <source>
        <dbReference type="EMBL" id="MFC4827000.1"/>
    </source>
</evidence>
<dbReference type="PANTHER" id="PTHR12726">
    <property type="entry name" value="CERAMIDE GLUCOSYLTRANSFERASE"/>
    <property type="match status" value="1"/>
</dbReference>
<dbReference type="InterPro" id="IPR025993">
    <property type="entry name" value="Ceramide_glucosylTrfase"/>
</dbReference>
<evidence type="ECO:0000256" key="3">
    <source>
        <dbReference type="ARBA" id="ARBA00004991"/>
    </source>
</evidence>
<dbReference type="EMBL" id="JBHSHT010000004">
    <property type="protein sequence ID" value="MFC4827000.1"/>
    <property type="molecule type" value="Genomic_DNA"/>
</dbReference>
<evidence type="ECO:0000256" key="7">
    <source>
        <dbReference type="ARBA" id="ARBA00022989"/>
    </source>
</evidence>
<keyword evidence="12" id="KW-1185">Reference proteome</keyword>
<gene>
    <name evidence="11" type="ORF">ACFO9K_22370</name>
</gene>
<dbReference type="InterPro" id="IPR029044">
    <property type="entry name" value="Nucleotide-diphossugar_trans"/>
</dbReference>
<sequence length="302" mass="33861">MAPPTTVLLPTTTQSSAIEEIATQLTPSDELLVICDRETDSVADYGDEFRNVRVVVAGEPTGCSGKANAIATGMEEATHDRLVWTDDDFHHPPNWLAALHEAYDRKGPVSELYFFVGSDPLSILLEPIYAIGGTLGTYATDKAWGGAVMFERDDLDWESFLRDLRRTVSDDGLLSEYLDTTSLKRVHPVEIGGTIRQTIERHVRFTQIVRQHNPWDTVVVGFVTSLLALFCLFVPLYAGIGTTLLATGVYAYFGVRRWTVLLAYPAIILQVPLMVYALTRRTFVWGGRRYRWHSKFDVEIVT</sequence>
<keyword evidence="8 9" id="KW-0472">Membrane</keyword>